<evidence type="ECO:0000313" key="2">
    <source>
        <dbReference type="EMBL" id="KRK82062.1"/>
    </source>
</evidence>
<dbReference type="SUPFAM" id="SSF88946">
    <property type="entry name" value="Sigma2 domain of RNA polymerase sigma factors"/>
    <property type="match status" value="1"/>
</dbReference>
<dbReference type="NCBIfam" id="TIGR02937">
    <property type="entry name" value="sigma70-ECF"/>
    <property type="match status" value="1"/>
</dbReference>
<feature type="domain" description="RNA polymerase sigma-70 region 2" evidence="1">
    <location>
        <begin position="25"/>
        <end position="93"/>
    </location>
</feature>
<dbReference type="GO" id="GO:0003700">
    <property type="term" value="F:DNA-binding transcription factor activity"/>
    <property type="evidence" value="ECO:0007669"/>
    <property type="project" value="InterPro"/>
</dbReference>
<dbReference type="EMBL" id="AZDY01000041">
    <property type="protein sequence ID" value="KRK82062.1"/>
    <property type="molecule type" value="Genomic_DNA"/>
</dbReference>
<evidence type="ECO:0000259" key="1">
    <source>
        <dbReference type="Pfam" id="PF04542"/>
    </source>
</evidence>
<dbReference type="InterPro" id="IPR013325">
    <property type="entry name" value="RNA_pol_sigma_r2"/>
</dbReference>
<dbReference type="RefSeq" id="WP_056954531.1">
    <property type="nucleotide sequence ID" value="NZ_AZDY01000041.1"/>
</dbReference>
<gene>
    <name evidence="2" type="ORF">FC78_GL000364</name>
</gene>
<proteinExistence type="predicted"/>
<dbReference type="Gene3D" id="1.10.1740.10">
    <property type="match status" value="1"/>
</dbReference>
<reference evidence="2 3" key="1">
    <citation type="journal article" date="2015" name="Genome Announc.">
        <title>Expanding the biotechnology potential of lactobacilli through comparative genomics of 213 strains and associated genera.</title>
        <authorList>
            <person name="Sun Z."/>
            <person name="Harris H.M."/>
            <person name="McCann A."/>
            <person name="Guo C."/>
            <person name="Argimon S."/>
            <person name="Zhang W."/>
            <person name="Yang X."/>
            <person name="Jeffery I.B."/>
            <person name="Cooney J.C."/>
            <person name="Kagawa T.F."/>
            <person name="Liu W."/>
            <person name="Song Y."/>
            <person name="Salvetti E."/>
            <person name="Wrobel A."/>
            <person name="Rasinkangas P."/>
            <person name="Parkhill J."/>
            <person name="Rea M.C."/>
            <person name="O'Sullivan O."/>
            <person name="Ritari J."/>
            <person name="Douillard F.P."/>
            <person name="Paul Ross R."/>
            <person name="Yang R."/>
            <person name="Briner A.E."/>
            <person name="Felis G.E."/>
            <person name="de Vos W.M."/>
            <person name="Barrangou R."/>
            <person name="Klaenhammer T.R."/>
            <person name="Caufield P.W."/>
            <person name="Cui Y."/>
            <person name="Zhang H."/>
            <person name="O'Toole P.W."/>
        </authorList>
    </citation>
    <scope>NUCLEOTIDE SEQUENCE [LARGE SCALE GENOMIC DNA]</scope>
    <source>
        <strain evidence="2 3">DSM 19674</strain>
    </source>
</reference>
<dbReference type="AlphaFoldDB" id="A0A0R1KEI9"/>
<dbReference type="Pfam" id="PF04542">
    <property type="entry name" value="Sigma70_r2"/>
    <property type="match status" value="1"/>
</dbReference>
<dbReference type="PATRIC" id="fig|1423788.3.peg.376"/>
<comment type="caution">
    <text evidence="2">The sequence shown here is derived from an EMBL/GenBank/DDBJ whole genome shotgun (WGS) entry which is preliminary data.</text>
</comment>
<dbReference type="InterPro" id="IPR014284">
    <property type="entry name" value="RNA_pol_sigma-70_dom"/>
</dbReference>
<keyword evidence="3" id="KW-1185">Reference proteome</keyword>
<name>A0A0R1KEI9_9LACO</name>
<protein>
    <recommendedName>
        <fullName evidence="1">RNA polymerase sigma-70 region 2 domain-containing protein</fullName>
    </recommendedName>
</protein>
<dbReference type="GO" id="GO:0006352">
    <property type="term" value="P:DNA-templated transcription initiation"/>
    <property type="evidence" value="ECO:0007669"/>
    <property type="project" value="InterPro"/>
</dbReference>
<sequence>MKVEQENQWIELIKEKDDSAALDRLVRRYRPMIDNMYIKYFIDGYDRNDWYQEAFLVCYQTCKLFDGNSGSKFGSFFKLKFQNHIIDIIRRENAIKRKANQGTESYDKLLGKGKFDDKVAEDSDSVDISNQLEKIMTKMSRIELVAFQFLLGKVSMHDACIEARCNMKQIIQAANRCKKKIKRNQKL</sequence>
<organism evidence="2 3">
    <name type="scientific">Companilactobacillus bobalius DSM 19674</name>
    <dbReference type="NCBI Taxonomy" id="1423788"/>
    <lineage>
        <taxon>Bacteria</taxon>
        <taxon>Bacillati</taxon>
        <taxon>Bacillota</taxon>
        <taxon>Bacilli</taxon>
        <taxon>Lactobacillales</taxon>
        <taxon>Lactobacillaceae</taxon>
        <taxon>Companilactobacillus</taxon>
        <taxon>Companilactobacillus bobalius</taxon>
    </lineage>
</organism>
<evidence type="ECO:0000313" key="3">
    <source>
        <dbReference type="Proteomes" id="UP000051515"/>
    </source>
</evidence>
<dbReference type="OrthoDB" id="1767844at2"/>
<accession>A0A0R1KEI9</accession>
<dbReference type="Proteomes" id="UP000051515">
    <property type="component" value="Unassembled WGS sequence"/>
</dbReference>
<dbReference type="STRING" id="1423788.FC78_GL000364"/>
<dbReference type="InterPro" id="IPR007627">
    <property type="entry name" value="RNA_pol_sigma70_r2"/>
</dbReference>